<evidence type="ECO:0000256" key="6">
    <source>
        <dbReference type="ARBA" id="ARBA00022741"/>
    </source>
</evidence>
<evidence type="ECO:0000313" key="15">
    <source>
        <dbReference type="EMBL" id="VAX17921.1"/>
    </source>
</evidence>
<organism evidence="15">
    <name type="scientific">hydrothermal vent metagenome</name>
    <dbReference type="NCBI Taxonomy" id="652676"/>
    <lineage>
        <taxon>unclassified sequences</taxon>
        <taxon>metagenomes</taxon>
        <taxon>ecological metagenomes</taxon>
    </lineage>
</organism>
<reference evidence="15" key="1">
    <citation type="submission" date="2018-06" db="EMBL/GenBank/DDBJ databases">
        <authorList>
            <person name="Zhirakovskaya E."/>
        </authorList>
    </citation>
    <scope>NUCLEOTIDE SEQUENCE</scope>
</reference>
<keyword evidence="5 13" id="KW-0812">Transmembrane</keyword>
<feature type="transmembrane region" description="Helical" evidence="13">
    <location>
        <begin position="624"/>
        <end position="648"/>
    </location>
</feature>
<keyword evidence="10" id="KW-0342">GTP-binding</keyword>
<dbReference type="Pfam" id="PF07670">
    <property type="entry name" value="Gate"/>
    <property type="match status" value="1"/>
</dbReference>
<feature type="domain" description="FeoB-type G" evidence="14">
    <location>
        <begin position="16"/>
        <end position="178"/>
    </location>
</feature>
<keyword evidence="2" id="KW-0813">Transport</keyword>
<dbReference type="Pfam" id="PF07664">
    <property type="entry name" value="FeoB_C"/>
    <property type="match status" value="1"/>
</dbReference>
<dbReference type="PROSITE" id="PS51711">
    <property type="entry name" value="G_FEOB"/>
    <property type="match status" value="1"/>
</dbReference>
<evidence type="ECO:0000256" key="3">
    <source>
        <dbReference type="ARBA" id="ARBA00022475"/>
    </source>
</evidence>
<dbReference type="InterPro" id="IPR005225">
    <property type="entry name" value="Small_GTP-bd"/>
</dbReference>
<feature type="transmembrane region" description="Helical" evidence="13">
    <location>
        <begin position="351"/>
        <end position="376"/>
    </location>
</feature>
<keyword evidence="7 13" id="KW-1133">Transmembrane helix</keyword>
<feature type="transmembrane region" description="Helical" evidence="13">
    <location>
        <begin position="294"/>
        <end position="312"/>
    </location>
</feature>
<keyword evidence="8" id="KW-0408">Iron</keyword>
<sequence length="651" mass="71588">MVNVPDKTKEAKAGAKKKIAIIGPANVGKSIIFNRLSKSYSEVANYPQTTVGSIHKESNIGGIEYEVWDTPGISSLDINSEDERITRDALLKDSPDFILFTGDPSRLKRSLILLSQILELNIPTVLVLNKMDEASLRGITIDTEELSERLGIPVVETAAEREAGFAKIGDAIKASRPVNGVVRYPIIVENALDEIGSSFKEGERPSKAVALLLLSGVAAVEEWIKSRGEDAALIKTREAIRKYHRRYPSSDIGRILFNARKGWADKTAERVISSALFTAPGLAQKAAWASRHPVLGWPIVLAIMWITFYGVGTIATQIATYLDMWIFIPLTNFVDSIVTNKLANEFLVGNFGVLTMGVMNALVTVVPILIIFFLIINFLEDVGYLPNLSVLLNRMFSYLGLTGKSVLTMSLGFGCNTMATLTSRSLETKKERIIAISLIALGVPCAVQLGVMIAILSTAPFSAILFVVGAVLITQITVGMLMNWLLKSEKNSGFIMELPPFRWPNPENIARKTYYRVKSFLVEALPLFVLGAVLMFIMEKTGILAIIITVAHPVITGFLSLPDKATEVFILVLSRRELGAVYFKDMVDAMEVDYYQIVVGLTVMTLFIPCVSNTMVMIKELGLRWAAVINMFIMIIAILVGGLLNSVIRLF</sequence>
<evidence type="ECO:0000256" key="11">
    <source>
        <dbReference type="ARBA" id="ARBA00023136"/>
    </source>
</evidence>
<evidence type="ECO:0000256" key="1">
    <source>
        <dbReference type="ARBA" id="ARBA00004651"/>
    </source>
</evidence>
<dbReference type="Pfam" id="PF02421">
    <property type="entry name" value="FeoB_N"/>
    <property type="match status" value="1"/>
</dbReference>
<feature type="transmembrane region" description="Helical" evidence="13">
    <location>
        <begin position="594"/>
        <end position="618"/>
    </location>
</feature>
<feature type="transmembrane region" description="Helical" evidence="13">
    <location>
        <begin position="463"/>
        <end position="486"/>
    </location>
</feature>
<evidence type="ECO:0000256" key="4">
    <source>
        <dbReference type="ARBA" id="ARBA00022496"/>
    </source>
</evidence>
<keyword evidence="6" id="KW-0547">Nucleotide-binding</keyword>
<keyword evidence="11 13" id="KW-0472">Membrane</keyword>
<dbReference type="InterPro" id="IPR003373">
    <property type="entry name" value="Fe2_transport_prot-B"/>
</dbReference>
<dbReference type="GO" id="GO:0005525">
    <property type="term" value="F:GTP binding"/>
    <property type="evidence" value="ECO:0007669"/>
    <property type="project" value="UniProtKB-KW"/>
</dbReference>
<comment type="subcellular location">
    <subcellularLocation>
        <location evidence="1">Cell membrane</location>
        <topology evidence="1">Multi-pass membrane protein</topology>
    </subcellularLocation>
</comment>
<dbReference type="PANTHER" id="PTHR43185">
    <property type="entry name" value="FERROUS IRON TRANSPORT PROTEIN B"/>
    <property type="match status" value="1"/>
</dbReference>
<evidence type="ECO:0000256" key="9">
    <source>
        <dbReference type="ARBA" id="ARBA00023065"/>
    </source>
</evidence>
<feature type="transmembrane region" description="Helical" evidence="13">
    <location>
        <begin position="543"/>
        <end position="561"/>
    </location>
</feature>
<evidence type="ECO:0000256" key="13">
    <source>
        <dbReference type="SAM" id="Phobius"/>
    </source>
</evidence>
<evidence type="ECO:0000256" key="8">
    <source>
        <dbReference type="ARBA" id="ARBA00023004"/>
    </source>
</evidence>
<gene>
    <name evidence="15" type="ORF">MNBD_NITROSPINAE04-1257</name>
</gene>
<dbReference type="Pfam" id="PF17910">
    <property type="entry name" value="FeoB_Cyto"/>
    <property type="match status" value="1"/>
</dbReference>
<dbReference type="NCBIfam" id="TIGR00231">
    <property type="entry name" value="small_GTP"/>
    <property type="match status" value="1"/>
</dbReference>
<dbReference type="PANTHER" id="PTHR43185:SF1">
    <property type="entry name" value="FE(2+) TRANSPORTER FEOB"/>
    <property type="match status" value="1"/>
</dbReference>
<dbReference type="InterPro" id="IPR050860">
    <property type="entry name" value="FeoB_GTPase"/>
</dbReference>
<evidence type="ECO:0000256" key="12">
    <source>
        <dbReference type="ARBA" id="ARBA00031200"/>
    </source>
</evidence>
<dbReference type="GO" id="GO:0015093">
    <property type="term" value="F:ferrous iron transmembrane transporter activity"/>
    <property type="evidence" value="ECO:0007669"/>
    <property type="project" value="InterPro"/>
</dbReference>
<keyword evidence="4" id="KW-0410">Iron transport</keyword>
<feature type="transmembrane region" description="Helical" evidence="13">
    <location>
        <begin position="433"/>
        <end position="457"/>
    </location>
</feature>
<evidence type="ECO:0000256" key="5">
    <source>
        <dbReference type="ARBA" id="ARBA00022692"/>
    </source>
</evidence>
<evidence type="ECO:0000259" key="14">
    <source>
        <dbReference type="PROSITE" id="PS51711"/>
    </source>
</evidence>
<dbReference type="InterPro" id="IPR011642">
    <property type="entry name" value="Gate_dom"/>
</dbReference>
<proteinExistence type="predicted"/>
<accession>A0A3B1BTS5</accession>
<dbReference type="InterPro" id="IPR030389">
    <property type="entry name" value="G_FEOB_dom"/>
</dbReference>
<protein>
    <recommendedName>
        <fullName evidence="12">Ferrous iron transport protein B</fullName>
    </recommendedName>
</protein>
<dbReference type="AlphaFoldDB" id="A0A3B1BTS5"/>
<keyword evidence="3" id="KW-1003">Cell membrane</keyword>
<dbReference type="InterPro" id="IPR011640">
    <property type="entry name" value="Fe2_transport_prot_B_C"/>
</dbReference>
<dbReference type="SUPFAM" id="SSF52540">
    <property type="entry name" value="P-loop containing nucleoside triphosphate hydrolases"/>
    <property type="match status" value="1"/>
</dbReference>
<evidence type="ECO:0000256" key="2">
    <source>
        <dbReference type="ARBA" id="ARBA00022448"/>
    </source>
</evidence>
<evidence type="ECO:0000256" key="7">
    <source>
        <dbReference type="ARBA" id="ARBA00022989"/>
    </source>
</evidence>
<feature type="transmembrane region" description="Helical" evidence="13">
    <location>
        <begin position="396"/>
        <end position="421"/>
    </location>
</feature>
<dbReference type="InterPro" id="IPR027417">
    <property type="entry name" value="P-loop_NTPase"/>
</dbReference>
<dbReference type="NCBIfam" id="TIGR00437">
    <property type="entry name" value="feoB"/>
    <property type="match status" value="1"/>
</dbReference>
<name>A0A3B1BTS5_9ZZZZ</name>
<dbReference type="Gene3D" id="3.40.50.300">
    <property type="entry name" value="P-loop containing nucleotide triphosphate hydrolases"/>
    <property type="match status" value="1"/>
</dbReference>
<evidence type="ECO:0000256" key="10">
    <source>
        <dbReference type="ARBA" id="ARBA00023134"/>
    </source>
</evidence>
<dbReference type="InterPro" id="IPR041069">
    <property type="entry name" value="FeoB_Cyto"/>
</dbReference>
<feature type="transmembrane region" description="Helical" evidence="13">
    <location>
        <begin position="318"/>
        <end position="339"/>
    </location>
</feature>
<dbReference type="GO" id="GO:0005886">
    <property type="term" value="C:plasma membrane"/>
    <property type="evidence" value="ECO:0007669"/>
    <property type="project" value="UniProtKB-SubCell"/>
</dbReference>
<dbReference type="EMBL" id="UOGA01000108">
    <property type="protein sequence ID" value="VAX17921.1"/>
    <property type="molecule type" value="Genomic_DNA"/>
</dbReference>
<keyword evidence="9" id="KW-0406">Ion transport</keyword>
<feature type="transmembrane region" description="Helical" evidence="13">
    <location>
        <begin position="520"/>
        <end position="537"/>
    </location>
</feature>